<dbReference type="InterPro" id="IPR027954">
    <property type="entry name" value="Transcobalamin-like_C"/>
</dbReference>
<dbReference type="PROSITE" id="PS51272">
    <property type="entry name" value="SLH"/>
    <property type="match status" value="3"/>
</dbReference>
<accession>A0A4R2KGF7</accession>
<name>A0A4R2KGF7_9FIRM</name>
<proteinExistence type="predicted"/>
<keyword evidence="5" id="KW-1185">Reference proteome</keyword>
<feature type="domain" description="SLH" evidence="3">
    <location>
        <begin position="627"/>
        <end position="685"/>
    </location>
</feature>
<evidence type="ECO:0000259" key="3">
    <source>
        <dbReference type="PROSITE" id="PS51272"/>
    </source>
</evidence>
<dbReference type="OrthoDB" id="1953162at2"/>
<dbReference type="AlphaFoldDB" id="A0A4R2KGF7"/>
<evidence type="ECO:0000256" key="2">
    <source>
        <dbReference type="SAM" id="SignalP"/>
    </source>
</evidence>
<feature type="chain" id="PRO_5020922827" evidence="2">
    <location>
        <begin position="21"/>
        <end position="805"/>
    </location>
</feature>
<dbReference type="Proteomes" id="UP000294919">
    <property type="component" value="Unassembled WGS sequence"/>
</dbReference>
<feature type="domain" description="SLH" evidence="3">
    <location>
        <begin position="686"/>
        <end position="749"/>
    </location>
</feature>
<organism evidence="4 5">
    <name type="scientific">Marinisporobacter balticus</name>
    <dbReference type="NCBI Taxonomy" id="2018667"/>
    <lineage>
        <taxon>Bacteria</taxon>
        <taxon>Bacillati</taxon>
        <taxon>Bacillota</taxon>
        <taxon>Clostridia</taxon>
        <taxon>Peptostreptococcales</taxon>
        <taxon>Thermotaleaceae</taxon>
        <taxon>Marinisporobacter</taxon>
    </lineage>
</organism>
<feature type="signal peptide" evidence="2">
    <location>
        <begin position="1"/>
        <end position="20"/>
    </location>
</feature>
<evidence type="ECO:0000256" key="1">
    <source>
        <dbReference type="ARBA" id="ARBA00022737"/>
    </source>
</evidence>
<sequence length="805" mass="89620">MKKIFVALILVMSLVFPSLAATSVDCTVNNNVAKITVQGEQNKSVTITISDSKRKYYIDQGITDDQGSAQFNVVLKEGNTYDCSANIEGDKALETFSVGDSGNTTDPEQKDSINISIKGYKGKTILSKTEGEFREGDTVLSVTKRILEEKNIAYDIGSGYIKMIYNEDNREKKDNYPLSGWMYRVNGDYDRYSSTGASDVDINKNDYIEWRYSLDGGYDIGWEKDPNKYGGLGNKQTDIEKAIEDAKSILTNQNASEYAISKAVKAITDKINEKADKITSQADAKDFVNDLKKVASIMGEAVEKIKTEQGVKDLANESVNIVKALLKASEKLNNDSDKKDIDKATAENMKTTLKVMDKVKDIKDVRKIAGDMIEATEQIMDKIGETNSEEIKAKIVEIAEKAVALAGKQKIEKDGLKTEGEKTIAKIDGNKIKDLAKESAKTIKEMKEKLEKNHIENLKGLEKKLTIEIMHTGKEEVETNLPENLMKDLKENGIEKIDIETEIASFSITPKTFGEQGAEKEIALSAKKVDRNDLMPLIRNKIPEGSPIVDLNAKLGQEKTSNFEEAMEIAIPYTGKVEEGKKVKVFFLSDNGTIEEMRGEYDAITKTITFKTNHFSKYFAKQVDKEIKNTFTDLEGYDWAEEAIEAMAAKDIISGRSKGIFDPSANITRAEFATLITKMLNYEGTGEIPFNDVEKEKWYYNAVAAAYKNGLISGRGNTKFDPEGNITRQEMAVMIAKVLEKKGYDKGNLSELDIFKDQSDIEQWAKSGVSFCVKEKIISGIGEGNFAPKENANRAQAAIMLYKLH</sequence>
<evidence type="ECO:0000313" key="4">
    <source>
        <dbReference type="EMBL" id="TCO71482.1"/>
    </source>
</evidence>
<evidence type="ECO:0000313" key="5">
    <source>
        <dbReference type="Proteomes" id="UP000294919"/>
    </source>
</evidence>
<gene>
    <name evidence="4" type="ORF">EV214_12134</name>
</gene>
<reference evidence="4 5" key="1">
    <citation type="submission" date="2019-03" db="EMBL/GenBank/DDBJ databases">
        <title>Genomic Encyclopedia of Type Strains, Phase IV (KMG-IV): sequencing the most valuable type-strain genomes for metagenomic binning, comparative biology and taxonomic classification.</title>
        <authorList>
            <person name="Goeker M."/>
        </authorList>
    </citation>
    <scope>NUCLEOTIDE SEQUENCE [LARGE SCALE GENOMIC DNA]</scope>
    <source>
        <strain evidence="4 5">DSM 102940</strain>
    </source>
</reference>
<dbReference type="PANTHER" id="PTHR43308">
    <property type="entry name" value="OUTER MEMBRANE PROTEIN ALPHA-RELATED"/>
    <property type="match status" value="1"/>
</dbReference>
<dbReference type="EMBL" id="SLWV01000021">
    <property type="protein sequence ID" value="TCO71482.1"/>
    <property type="molecule type" value="Genomic_DNA"/>
</dbReference>
<feature type="domain" description="SLH" evidence="3">
    <location>
        <begin position="752"/>
        <end position="805"/>
    </location>
</feature>
<comment type="caution">
    <text evidence="4">The sequence shown here is derived from an EMBL/GenBank/DDBJ whole genome shotgun (WGS) entry which is preliminary data.</text>
</comment>
<dbReference type="RefSeq" id="WP_132246565.1">
    <property type="nucleotide sequence ID" value="NZ_SLWV01000021.1"/>
</dbReference>
<protein>
    <submittedName>
        <fullName evidence="4">S-layer family protein</fullName>
    </submittedName>
</protein>
<keyword evidence="2" id="KW-0732">Signal</keyword>
<dbReference type="InterPro" id="IPR051465">
    <property type="entry name" value="Cell_Envelope_Struct_Comp"/>
</dbReference>
<dbReference type="Gene3D" id="2.170.130.30">
    <property type="match status" value="1"/>
</dbReference>
<dbReference type="Pfam" id="PF14478">
    <property type="entry name" value="DUF4430"/>
    <property type="match status" value="1"/>
</dbReference>
<dbReference type="Pfam" id="PF00395">
    <property type="entry name" value="SLH"/>
    <property type="match status" value="3"/>
</dbReference>
<dbReference type="InterPro" id="IPR001119">
    <property type="entry name" value="SLH_dom"/>
</dbReference>
<keyword evidence="1" id="KW-0677">Repeat</keyword>